<dbReference type="PROSITE" id="PS50987">
    <property type="entry name" value="HTH_ARSR_2"/>
    <property type="match status" value="1"/>
</dbReference>
<dbReference type="SUPFAM" id="SSF53335">
    <property type="entry name" value="S-adenosyl-L-methionine-dependent methyltransferases"/>
    <property type="match status" value="1"/>
</dbReference>
<dbReference type="InterPro" id="IPR029063">
    <property type="entry name" value="SAM-dependent_MTases_sf"/>
</dbReference>
<dbReference type="GO" id="GO:0008168">
    <property type="term" value="F:methyltransferase activity"/>
    <property type="evidence" value="ECO:0007669"/>
    <property type="project" value="UniProtKB-KW"/>
</dbReference>
<dbReference type="InterPro" id="IPR001845">
    <property type="entry name" value="HTH_ArsR_DNA-bd_dom"/>
</dbReference>
<dbReference type="GO" id="GO:0032259">
    <property type="term" value="P:methylation"/>
    <property type="evidence" value="ECO:0007669"/>
    <property type="project" value="UniProtKB-KW"/>
</dbReference>
<dbReference type="InterPro" id="IPR013217">
    <property type="entry name" value="Methyltransf_12"/>
</dbReference>
<dbReference type="CDD" id="cd02440">
    <property type="entry name" value="AdoMet_MTases"/>
    <property type="match status" value="1"/>
</dbReference>
<dbReference type="NCBIfam" id="NF033788">
    <property type="entry name" value="HTH_metalloreg"/>
    <property type="match status" value="1"/>
</dbReference>
<dbReference type="PRINTS" id="PR00778">
    <property type="entry name" value="HTHARSR"/>
</dbReference>
<dbReference type="GO" id="GO:0003700">
    <property type="term" value="F:DNA-binding transcription factor activity"/>
    <property type="evidence" value="ECO:0007669"/>
    <property type="project" value="InterPro"/>
</dbReference>
<dbReference type="Gene3D" id="1.10.10.10">
    <property type="entry name" value="Winged helix-like DNA-binding domain superfamily/Winged helix DNA-binding domain"/>
    <property type="match status" value="1"/>
</dbReference>
<dbReference type="Pfam" id="PF12840">
    <property type="entry name" value="HTH_20"/>
    <property type="match status" value="1"/>
</dbReference>
<name>A0A2W5VV63_9BACT</name>
<dbReference type="Proteomes" id="UP000249061">
    <property type="component" value="Unassembled WGS sequence"/>
</dbReference>
<evidence type="ECO:0000256" key="2">
    <source>
        <dbReference type="ARBA" id="ARBA00022679"/>
    </source>
</evidence>
<evidence type="ECO:0000313" key="4">
    <source>
        <dbReference type="EMBL" id="PZR14481.1"/>
    </source>
</evidence>
<gene>
    <name evidence="4" type="ORF">DI536_10520</name>
</gene>
<dbReference type="AlphaFoldDB" id="A0A2W5VV63"/>
<protein>
    <submittedName>
        <fullName evidence="4">ArsR family transcriptional regulator</fullName>
    </submittedName>
</protein>
<dbReference type="PANTHER" id="PTHR44942">
    <property type="entry name" value="METHYLTRANSF_11 DOMAIN-CONTAINING PROTEIN"/>
    <property type="match status" value="1"/>
</dbReference>
<dbReference type="Pfam" id="PF08242">
    <property type="entry name" value="Methyltransf_12"/>
    <property type="match status" value="1"/>
</dbReference>
<keyword evidence="2" id="KW-0808">Transferase</keyword>
<dbReference type="PANTHER" id="PTHR44942:SF4">
    <property type="entry name" value="METHYLTRANSFERASE TYPE 11 DOMAIN-CONTAINING PROTEIN"/>
    <property type="match status" value="1"/>
</dbReference>
<keyword evidence="1" id="KW-0489">Methyltransferase</keyword>
<dbReference type="Gene3D" id="3.40.50.150">
    <property type="entry name" value="Vaccinia Virus protein VP39"/>
    <property type="match status" value="1"/>
</dbReference>
<accession>A0A2W5VV63</accession>
<dbReference type="SMART" id="SM00418">
    <property type="entry name" value="HTH_ARSR"/>
    <property type="match status" value="1"/>
</dbReference>
<organism evidence="4 5">
    <name type="scientific">Archangium gephyra</name>
    <dbReference type="NCBI Taxonomy" id="48"/>
    <lineage>
        <taxon>Bacteria</taxon>
        <taxon>Pseudomonadati</taxon>
        <taxon>Myxococcota</taxon>
        <taxon>Myxococcia</taxon>
        <taxon>Myxococcales</taxon>
        <taxon>Cystobacterineae</taxon>
        <taxon>Archangiaceae</taxon>
        <taxon>Archangium</taxon>
    </lineage>
</organism>
<comment type="caution">
    <text evidence="4">The sequence shown here is derived from an EMBL/GenBank/DDBJ whole genome shotgun (WGS) entry which is preliminary data.</text>
</comment>
<evidence type="ECO:0000259" key="3">
    <source>
        <dbReference type="PROSITE" id="PS50987"/>
    </source>
</evidence>
<dbReference type="InterPro" id="IPR036388">
    <property type="entry name" value="WH-like_DNA-bd_sf"/>
</dbReference>
<evidence type="ECO:0000256" key="1">
    <source>
        <dbReference type="ARBA" id="ARBA00022603"/>
    </source>
</evidence>
<dbReference type="InterPro" id="IPR036390">
    <property type="entry name" value="WH_DNA-bd_sf"/>
</dbReference>
<dbReference type="SUPFAM" id="SSF46785">
    <property type="entry name" value="Winged helix' DNA-binding domain"/>
    <property type="match status" value="1"/>
</dbReference>
<dbReference type="EMBL" id="QFQP01000007">
    <property type="protein sequence ID" value="PZR14481.1"/>
    <property type="molecule type" value="Genomic_DNA"/>
</dbReference>
<reference evidence="4 5" key="1">
    <citation type="submission" date="2017-08" db="EMBL/GenBank/DDBJ databases">
        <title>Infants hospitalized years apart are colonized by the same room-sourced microbial strains.</title>
        <authorList>
            <person name="Brooks B."/>
            <person name="Olm M.R."/>
            <person name="Firek B.A."/>
            <person name="Baker R."/>
            <person name="Thomas B.C."/>
            <person name="Morowitz M.J."/>
            <person name="Banfield J.F."/>
        </authorList>
    </citation>
    <scope>NUCLEOTIDE SEQUENCE [LARGE SCALE GENOMIC DNA]</scope>
    <source>
        <strain evidence="4">S2_003_000_R2_14</strain>
    </source>
</reference>
<feature type="domain" description="HTH arsR-type" evidence="3">
    <location>
        <begin position="13"/>
        <end position="109"/>
    </location>
</feature>
<proteinExistence type="predicted"/>
<sequence length="336" mass="35947">MRMNAISILIVQTAAAQPLPRVELFRLLAEPGRLQLLALCEAEELSVSELATLLNDSQPQVSRRVATLRDAGLLDARKDGTRLFVRTDSRTVAADPVLTEALAEGRRLSLSDGSLSRVPQIVAAREEQGRSHFETVTTSRESVPASPEHLAHLSALSLLLPGRALAVDVGTGDGLSLDVLAPLFSRVIAVDRSQAQLARVAERVAARGFHTVSLFPGSYDDANLVQRVDAAGGADLVFAGRILHHASRPAQAVASFSRLLKRGGHLVVLDYLPHESDTLRSEAGDVWLGFSPEDVRGFITTAGLKFLGDAPIPNAFHPVGPDAAVTWHAWAAVKPT</sequence>
<dbReference type="InterPro" id="IPR051052">
    <property type="entry name" value="Diverse_substrate_MTase"/>
</dbReference>
<dbReference type="CDD" id="cd00090">
    <property type="entry name" value="HTH_ARSR"/>
    <property type="match status" value="1"/>
</dbReference>
<evidence type="ECO:0000313" key="5">
    <source>
        <dbReference type="Proteomes" id="UP000249061"/>
    </source>
</evidence>
<dbReference type="InterPro" id="IPR011991">
    <property type="entry name" value="ArsR-like_HTH"/>
</dbReference>